<accession>A0A4U2YAV8</accession>
<evidence type="ECO:0000313" key="4">
    <source>
        <dbReference type="Proteomes" id="UP000307841"/>
    </source>
</evidence>
<dbReference type="Gene3D" id="1.10.10.10">
    <property type="entry name" value="Winged helix-like DNA-binding domain superfamily/Winged helix DNA-binding domain"/>
    <property type="match status" value="1"/>
</dbReference>
<dbReference type="GO" id="GO:0004519">
    <property type="term" value="F:endonuclease activity"/>
    <property type="evidence" value="ECO:0007669"/>
    <property type="project" value="UniProtKB-KW"/>
</dbReference>
<dbReference type="InterPro" id="IPR011856">
    <property type="entry name" value="tRNA_endonuc-like_dom_sf"/>
</dbReference>
<dbReference type="Proteomes" id="UP000307841">
    <property type="component" value="Unassembled WGS sequence"/>
</dbReference>
<evidence type="ECO:0000259" key="1">
    <source>
        <dbReference type="Pfam" id="PF08721"/>
    </source>
</evidence>
<keyword evidence="4" id="KW-1185">Reference proteome</keyword>
<dbReference type="GO" id="GO:0003676">
    <property type="term" value="F:nucleic acid binding"/>
    <property type="evidence" value="ECO:0007669"/>
    <property type="project" value="InterPro"/>
</dbReference>
<protein>
    <submittedName>
        <fullName evidence="3">Heteromeric transposase endonuclease subunit TnsA</fullName>
    </submittedName>
</protein>
<dbReference type="SUPFAM" id="SSF52980">
    <property type="entry name" value="Restriction endonuclease-like"/>
    <property type="match status" value="1"/>
</dbReference>
<dbReference type="EMBL" id="SZNK01000001">
    <property type="protein sequence ID" value="TKI57829.1"/>
    <property type="molecule type" value="Genomic_DNA"/>
</dbReference>
<reference evidence="3 4" key="1">
    <citation type="submission" date="2019-04" db="EMBL/GenBank/DDBJ databases">
        <title>Whole genome sequencing of Brevibacillus sp. TGS2-1.</title>
        <authorList>
            <person name="Choi A."/>
        </authorList>
    </citation>
    <scope>NUCLEOTIDE SEQUENCE [LARGE SCALE GENOMIC DNA]</scope>
    <source>
        <strain evidence="3 4">TGS2-1</strain>
    </source>
</reference>
<dbReference type="OrthoDB" id="5291587at2"/>
<organism evidence="3 4">
    <name type="scientific">Brevibacillus antibioticus</name>
    <dbReference type="NCBI Taxonomy" id="2570228"/>
    <lineage>
        <taxon>Bacteria</taxon>
        <taxon>Bacillati</taxon>
        <taxon>Bacillota</taxon>
        <taxon>Bacilli</taxon>
        <taxon>Bacillales</taxon>
        <taxon>Paenibacillaceae</taxon>
        <taxon>Brevibacillus</taxon>
    </lineage>
</organism>
<proteinExistence type="predicted"/>
<name>A0A4U2YAV8_9BACL</name>
<sequence length="275" mass="31885">MAKRKRQITGAKIEKYIKEGRGQGIGKDYLPWLEIQDVPSDGRATRGKGWTTNRRHDFMSDLERDYFYILDFSDEVTDIREQYPLLPLEETMIIAEEIGVKHPMIPHTGEPVVMTTDFLITVGNKNVARTVKPAAELEDKRTIEKFEIERRYWESRHVDWGIITDLDIPDYFVRNIEWVHKEFHNEDVPDLGPFVINQLQSMLAKYLVEGDTIARSCLVCDEQLGLEVGTSLALFRHFIGRKIWSVNMNERIVPTLKAKDFQINESFRSVQAKGG</sequence>
<feature type="domain" description="TnsA endonuclease N-terminal" evidence="2">
    <location>
        <begin position="73"/>
        <end position="165"/>
    </location>
</feature>
<dbReference type="AlphaFoldDB" id="A0A4U2YAV8"/>
<dbReference type="InterPro" id="IPR036388">
    <property type="entry name" value="WH-like_DNA-bd_sf"/>
</dbReference>
<dbReference type="CDD" id="cd22362">
    <property type="entry name" value="TnsA_endonuclease-like"/>
    <property type="match status" value="1"/>
</dbReference>
<comment type="caution">
    <text evidence="3">The sequence shown here is derived from an EMBL/GenBank/DDBJ whole genome shotgun (WGS) entry which is preliminary data.</text>
</comment>
<dbReference type="Pfam" id="PF08721">
    <property type="entry name" value="Tn7_Tnp_TnsA_C"/>
    <property type="match status" value="1"/>
</dbReference>
<keyword evidence="3" id="KW-0540">Nuclease</keyword>
<keyword evidence="3" id="KW-0378">Hydrolase</keyword>
<dbReference type="Gene3D" id="3.40.1350.10">
    <property type="match status" value="1"/>
</dbReference>
<dbReference type="InterPro" id="IPR014832">
    <property type="entry name" value="TnsA_C"/>
</dbReference>
<feature type="domain" description="TnsA endonuclease C-terminal" evidence="1">
    <location>
        <begin position="167"/>
        <end position="248"/>
    </location>
</feature>
<dbReference type="RefSeq" id="WP_137031351.1">
    <property type="nucleotide sequence ID" value="NZ_SZNK01000001.1"/>
</dbReference>
<dbReference type="InterPro" id="IPR014833">
    <property type="entry name" value="TnsA_N"/>
</dbReference>
<dbReference type="Pfam" id="PF08722">
    <property type="entry name" value="Tn7_TnsA-like_N"/>
    <property type="match status" value="1"/>
</dbReference>
<keyword evidence="3" id="KW-0255">Endonuclease</keyword>
<evidence type="ECO:0000259" key="2">
    <source>
        <dbReference type="Pfam" id="PF08722"/>
    </source>
</evidence>
<gene>
    <name evidence="3" type="ORF">E8L90_21675</name>
</gene>
<evidence type="ECO:0000313" key="3">
    <source>
        <dbReference type="EMBL" id="TKI57829.1"/>
    </source>
</evidence>
<dbReference type="InterPro" id="IPR011335">
    <property type="entry name" value="Restrct_endonuc-II-like"/>
</dbReference>